<dbReference type="RefSeq" id="WP_127071837.1">
    <property type="nucleotide sequence ID" value="NZ_BMKB01000010.1"/>
</dbReference>
<dbReference type="CDD" id="cd08054">
    <property type="entry name" value="gp6"/>
    <property type="match status" value="1"/>
</dbReference>
<organism evidence="1 2">
    <name type="scientific">Pelagibacterium lentulum</name>
    <dbReference type="NCBI Taxonomy" id="2029865"/>
    <lineage>
        <taxon>Bacteria</taxon>
        <taxon>Pseudomonadati</taxon>
        <taxon>Pseudomonadota</taxon>
        <taxon>Alphaproteobacteria</taxon>
        <taxon>Hyphomicrobiales</taxon>
        <taxon>Devosiaceae</taxon>
        <taxon>Pelagibacterium</taxon>
    </lineage>
</organism>
<reference evidence="1 2" key="1">
    <citation type="journal article" date="2014" name="Int. J. Syst. Evol. Microbiol.">
        <title>Complete genome sequence of Corynebacterium casei LMG S-19264T (=DSM 44701T), isolated from a smear-ripened cheese.</title>
        <authorList>
            <consortium name="US DOE Joint Genome Institute (JGI-PGF)"/>
            <person name="Walter F."/>
            <person name="Albersmeier A."/>
            <person name="Kalinowski J."/>
            <person name="Ruckert C."/>
        </authorList>
    </citation>
    <scope>NUCLEOTIDE SEQUENCE [LARGE SCALE GENOMIC DNA]</scope>
    <source>
        <strain evidence="1 2">CGMCC 1.15896</strain>
    </source>
</reference>
<evidence type="ECO:0000313" key="2">
    <source>
        <dbReference type="Proteomes" id="UP000596977"/>
    </source>
</evidence>
<name>A0A916RNI0_9HYPH</name>
<dbReference type="NCBIfam" id="TIGR02215">
    <property type="entry name" value="phage_chp_gp8"/>
    <property type="match status" value="1"/>
</dbReference>
<sequence>MHKPVQVTAPANMPVSLPEAKKQCRLDDDVDDEDDLIEMYIAAATGLLDGYNGILGRCLIEQEWRQDFDRFCRTMRLPLLPSGIVSITWRDRAGQISTIGSANYRLLTDALGGYVQFRNDYAFPTDLNPHAAISITFKAGYGPDPTDIPGPIRQAIRMTVAHWNANREGVNVGNITTELPLGVEFSLSPYKTARI</sequence>
<dbReference type="InterPro" id="IPR006450">
    <property type="entry name" value="Phage_HK97_gp6-like"/>
</dbReference>
<comment type="caution">
    <text evidence="1">The sequence shown here is derived from an EMBL/GenBank/DDBJ whole genome shotgun (WGS) entry which is preliminary data.</text>
</comment>
<dbReference type="NCBIfam" id="TIGR01560">
    <property type="entry name" value="put_DNA_pack"/>
    <property type="match status" value="1"/>
</dbReference>
<dbReference type="EMBL" id="BMKB01000010">
    <property type="protein sequence ID" value="GGA63852.1"/>
    <property type="molecule type" value="Genomic_DNA"/>
</dbReference>
<dbReference type="InterPro" id="IPR021146">
    <property type="entry name" value="Phage_gp6-like_head-tail"/>
</dbReference>
<dbReference type="AlphaFoldDB" id="A0A916RNI0"/>
<dbReference type="Proteomes" id="UP000596977">
    <property type="component" value="Unassembled WGS sequence"/>
</dbReference>
<evidence type="ECO:0000313" key="1">
    <source>
        <dbReference type="EMBL" id="GGA63852.1"/>
    </source>
</evidence>
<dbReference type="Gene3D" id="1.10.3230.30">
    <property type="entry name" value="Phage gp6-like head-tail connector protein"/>
    <property type="match status" value="1"/>
</dbReference>
<dbReference type="Pfam" id="PF05135">
    <property type="entry name" value="Phage_connect_1"/>
    <property type="match status" value="1"/>
</dbReference>
<proteinExistence type="predicted"/>
<keyword evidence="2" id="KW-1185">Reference proteome</keyword>
<protein>
    <recommendedName>
        <fullName evidence="3">Phage gp6-like head-tail connector protein</fullName>
    </recommendedName>
</protein>
<gene>
    <name evidence="1" type="ORF">GCM10011499_37800</name>
</gene>
<accession>A0A916RNI0</accession>
<evidence type="ECO:0008006" key="3">
    <source>
        <dbReference type="Google" id="ProtNLM"/>
    </source>
</evidence>
<dbReference type="OrthoDB" id="8452228at2"/>
<dbReference type="InterPro" id="IPR011738">
    <property type="entry name" value="Phage_CHP"/>
</dbReference>